<gene>
    <name evidence="4 5 6 7 8" type="primary">LOC117656564</name>
</gene>
<organism evidence="3 4">
    <name type="scientific">Pantherophis guttatus</name>
    <name type="common">Corn snake</name>
    <name type="synonym">Elaphe guttata</name>
    <dbReference type="NCBI Taxonomy" id="94885"/>
    <lineage>
        <taxon>Eukaryota</taxon>
        <taxon>Metazoa</taxon>
        <taxon>Chordata</taxon>
        <taxon>Craniata</taxon>
        <taxon>Vertebrata</taxon>
        <taxon>Euteleostomi</taxon>
        <taxon>Lepidosauria</taxon>
        <taxon>Squamata</taxon>
        <taxon>Bifurcata</taxon>
        <taxon>Unidentata</taxon>
        <taxon>Episquamata</taxon>
        <taxon>Toxicofera</taxon>
        <taxon>Serpentes</taxon>
        <taxon>Colubroidea</taxon>
        <taxon>Colubridae</taxon>
        <taxon>Colubrinae</taxon>
        <taxon>Pantherophis</taxon>
    </lineage>
</organism>
<feature type="transmembrane region" description="Helical" evidence="2">
    <location>
        <begin position="349"/>
        <end position="378"/>
    </location>
</feature>
<keyword evidence="2" id="KW-0472">Membrane</keyword>
<evidence type="ECO:0000313" key="8">
    <source>
        <dbReference type="RefSeq" id="XP_060546890.1"/>
    </source>
</evidence>
<dbReference type="RefSeq" id="XP_060546890.1">
    <property type="nucleotide sequence ID" value="XM_060690907.1"/>
</dbReference>
<evidence type="ECO:0000313" key="3">
    <source>
        <dbReference type="Proteomes" id="UP001652622"/>
    </source>
</evidence>
<dbReference type="AlphaFoldDB" id="A0A6P9AQ95"/>
<dbReference type="RefSeq" id="XP_060546884.1">
    <property type="nucleotide sequence ID" value="XM_060690901.1"/>
</dbReference>
<dbReference type="RefSeq" id="XP_060546887.1">
    <property type="nucleotide sequence ID" value="XM_060690904.1"/>
</dbReference>
<sequence length="379" mass="43952">MALVRRRAHDNAFEKKVRHHFNQGLCELTSVVNCLYHAKEDVDFYIDLKEHIGKATEELGKTEELVLWDLENVDAATSEIMVSKKKLMDEQKAKENELVKFQNLQEDLQRRGELQKEDYQRQKAMKERAKRDREAAVEEIREQERRKDKALRLMWIPVVGTIIGGIQAIDAHMSQKAAEEKADAAQEMVNDYHAKEQKALHQVAECEKQLENQESKIKTTQKNLEEMEEQKKQLTDFHKDVLNLQEALRGCSNLVGTLHSEANAVRLTSHYVFIYDALKPQIDSLTHHMLPFLDAKNPKHRLLGCPKIRRSIKKLKFFSETPSTLARNTYTLMDMLADKDVRRYSVICFVILVLLWATGFLYKTLLVILIGCIVFCFLA</sequence>
<evidence type="ECO:0000256" key="2">
    <source>
        <dbReference type="SAM" id="Phobius"/>
    </source>
</evidence>
<protein>
    <submittedName>
        <fullName evidence="4 5">Uncharacterized protein LOC117656564</fullName>
    </submittedName>
</protein>
<dbReference type="Proteomes" id="UP001652622">
    <property type="component" value="Unplaced"/>
</dbReference>
<dbReference type="GeneID" id="117656564"/>
<dbReference type="RefSeq" id="XP_060546889.1">
    <property type="nucleotide sequence ID" value="XM_060690906.1"/>
</dbReference>
<name>A0A6P9AQ95_PANGU</name>
<evidence type="ECO:0000313" key="6">
    <source>
        <dbReference type="RefSeq" id="XP_060546887.1"/>
    </source>
</evidence>
<evidence type="ECO:0000256" key="1">
    <source>
        <dbReference type="SAM" id="Coils"/>
    </source>
</evidence>
<feature type="coiled-coil region" evidence="1">
    <location>
        <begin position="84"/>
        <end position="247"/>
    </location>
</feature>
<keyword evidence="2" id="KW-1133">Transmembrane helix</keyword>
<dbReference type="KEGG" id="pgut:117656564"/>
<evidence type="ECO:0000313" key="5">
    <source>
        <dbReference type="RefSeq" id="XP_060546884.1"/>
    </source>
</evidence>
<accession>A0A6P9AQ95</accession>
<keyword evidence="2" id="KW-0812">Transmembrane</keyword>
<dbReference type="InParanoid" id="A0A6P9AQ95"/>
<reference evidence="4" key="1">
    <citation type="submission" date="2025-04" db="UniProtKB">
        <authorList>
            <consortium name="RefSeq"/>
        </authorList>
    </citation>
    <scope>IDENTIFICATION</scope>
    <source>
        <tissue evidence="4 5">Blood</tissue>
    </source>
</reference>
<keyword evidence="3" id="KW-1185">Reference proteome</keyword>
<dbReference type="OMA" id="GENRLIC"/>
<evidence type="ECO:0000313" key="4">
    <source>
        <dbReference type="RefSeq" id="XP_034260633.1"/>
    </source>
</evidence>
<keyword evidence="1" id="KW-0175">Coiled coil</keyword>
<proteinExistence type="predicted"/>
<evidence type="ECO:0000313" key="7">
    <source>
        <dbReference type="RefSeq" id="XP_060546889.1"/>
    </source>
</evidence>
<dbReference type="RefSeq" id="XP_034260633.1">
    <property type="nucleotide sequence ID" value="XM_034404742.1"/>
</dbReference>